<dbReference type="Proteomes" id="UP000192656">
    <property type="component" value="Unassembled WGS sequence"/>
</dbReference>
<dbReference type="STRING" id="937218.SAMN06297251_108107"/>
<keyword evidence="1" id="KW-0472">Membrane</keyword>
<accession>A0A1W2C278</accession>
<proteinExistence type="predicted"/>
<protein>
    <recommendedName>
        <fullName evidence="4">Transmembrane transcriptional regulator (Anti-sigma factor RsiW)</fullName>
    </recommendedName>
</protein>
<gene>
    <name evidence="2" type="ORF">SAMN06297251_108107</name>
</gene>
<name>A0A1W2C278_9HYPH</name>
<evidence type="ECO:0000313" key="2">
    <source>
        <dbReference type="EMBL" id="SMC79260.1"/>
    </source>
</evidence>
<sequence length="268" mass="28598">MSLQTDGADSGDLADRDWDSLSAYMDGEMAPGEAAAFEERLRREPALAAMLEKLDAQTAALRRMRPGIAPLSVSQSGSSPNGQDVLGIFQRTGRPTTFLRSRRLGLALAACLALFVVAAGLFLRAADGPTTLVGMHERFLSVPLHPRGTDTLRPAAATDGPFPDLSIAGMEIVATAETKDGSFVHYAGPNACRLSLFYGSDPIVTGAGTNLSAQWSAGGKTYEIIAGSMARERFAAIETYLRLVTRRDKGHLVFAELRNRIDAAPRCA</sequence>
<keyword evidence="1" id="KW-0812">Transmembrane</keyword>
<dbReference type="OrthoDB" id="8031034at2"/>
<reference evidence="2 3" key="1">
    <citation type="submission" date="2017-04" db="EMBL/GenBank/DDBJ databases">
        <authorList>
            <person name="Afonso C.L."/>
            <person name="Miller P.J."/>
            <person name="Scott M.A."/>
            <person name="Spackman E."/>
            <person name="Goraichik I."/>
            <person name="Dimitrov K.M."/>
            <person name="Suarez D.L."/>
            <person name="Swayne D.E."/>
        </authorList>
    </citation>
    <scope>NUCLEOTIDE SEQUENCE [LARGE SCALE GENOMIC DNA]</scope>
    <source>
        <strain evidence="2 3">CGMCC 1.10972</strain>
    </source>
</reference>
<dbReference type="EMBL" id="FWXR01000008">
    <property type="protein sequence ID" value="SMC79260.1"/>
    <property type="molecule type" value="Genomic_DNA"/>
</dbReference>
<evidence type="ECO:0000256" key="1">
    <source>
        <dbReference type="SAM" id="Phobius"/>
    </source>
</evidence>
<dbReference type="AlphaFoldDB" id="A0A1W2C278"/>
<dbReference type="RefSeq" id="WP_084410077.1">
    <property type="nucleotide sequence ID" value="NZ_FWXR01000008.1"/>
</dbReference>
<evidence type="ECO:0000313" key="3">
    <source>
        <dbReference type="Proteomes" id="UP000192656"/>
    </source>
</evidence>
<feature type="transmembrane region" description="Helical" evidence="1">
    <location>
        <begin position="104"/>
        <end position="123"/>
    </location>
</feature>
<keyword evidence="3" id="KW-1185">Reference proteome</keyword>
<organism evidence="2 3">
    <name type="scientific">Fulvimarina manganoxydans</name>
    <dbReference type="NCBI Taxonomy" id="937218"/>
    <lineage>
        <taxon>Bacteria</taxon>
        <taxon>Pseudomonadati</taxon>
        <taxon>Pseudomonadota</taxon>
        <taxon>Alphaproteobacteria</taxon>
        <taxon>Hyphomicrobiales</taxon>
        <taxon>Aurantimonadaceae</taxon>
        <taxon>Fulvimarina</taxon>
    </lineage>
</organism>
<keyword evidence="1" id="KW-1133">Transmembrane helix</keyword>
<evidence type="ECO:0008006" key="4">
    <source>
        <dbReference type="Google" id="ProtNLM"/>
    </source>
</evidence>